<dbReference type="GO" id="GO:0005615">
    <property type="term" value="C:extracellular space"/>
    <property type="evidence" value="ECO:0007669"/>
    <property type="project" value="TreeGrafter"/>
</dbReference>
<comment type="similarity">
    <text evidence="2">Belongs to the glucagon family.</text>
</comment>
<dbReference type="AlphaFoldDB" id="S7PG72"/>
<keyword evidence="3" id="KW-0964">Secreted</keyword>
<dbReference type="PROSITE" id="PS00260">
    <property type="entry name" value="GLUCAGON"/>
    <property type="match status" value="1"/>
</dbReference>
<proteinExistence type="inferred from homology"/>
<evidence type="ECO:0000256" key="3">
    <source>
        <dbReference type="ARBA" id="ARBA00022525"/>
    </source>
</evidence>
<comment type="subcellular location">
    <subcellularLocation>
        <location evidence="1">Secreted</location>
    </subcellularLocation>
</comment>
<dbReference type="SMART" id="SM00070">
    <property type="entry name" value="GLUCA"/>
    <property type="match status" value="2"/>
</dbReference>
<accession>S7PG72</accession>
<dbReference type="GO" id="GO:0043066">
    <property type="term" value="P:negative regulation of apoptotic process"/>
    <property type="evidence" value="ECO:0007669"/>
    <property type="project" value="TreeGrafter"/>
</dbReference>
<name>S7PG72_MYOBR</name>
<dbReference type="Gene3D" id="6.10.250.590">
    <property type="match status" value="1"/>
</dbReference>
<reference evidence="5 6" key="1">
    <citation type="journal article" date="2013" name="Nat. Commun.">
        <title>Genome analysis reveals insights into physiology and longevity of the Brandt's bat Myotis brandtii.</title>
        <authorList>
            <person name="Seim I."/>
            <person name="Fang X."/>
            <person name="Xiong Z."/>
            <person name="Lobanov A.V."/>
            <person name="Huang Z."/>
            <person name="Ma S."/>
            <person name="Feng Y."/>
            <person name="Turanov A.A."/>
            <person name="Zhu Y."/>
            <person name="Lenz T.L."/>
            <person name="Gerashchenko M.V."/>
            <person name="Fan D."/>
            <person name="Hee Yim S."/>
            <person name="Yao X."/>
            <person name="Jordan D."/>
            <person name="Xiong Y."/>
            <person name="Ma Y."/>
            <person name="Lyapunov A.N."/>
            <person name="Chen G."/>
            <person name="Kulakova O.I."/>
            <person name="Sun Y."/>
            <person name="Lee S.G."/>
            <person name="Bronson R.T."/>
            <person name="Moskalev A.A."/>
            <person name="Sunyaev S.R."/>
            <person name="Zhang G."/>
            <person name="Krogh A."/>
            <person name="Wang J."/>
            <person name="Gladyshev V.N."/>
        </authorList>
    </citation>
    <scope>NUCLEOTIDE SEQUENCE [LARGE SCALE GENOMIC DNA]</scope>
</reference>
<dbReference type="InterPro" id="IPR000532">
    <property type="entry name" value="Glucagon_GIP_secretin_VIP"/>
</dbReference>
<evidence type="ECO:0000256" key="2">
    <source>
        <dbReference type="ARBA" id="ARBA00008369"/>
    </source>
</evidence>
<dbReference type="Pfam" id="PF00123">
    <property type="entry name" value="Hormone_2"/>
    <property type="match status" value="1"/>
</dbReference>
<dbReference type="EMBL" id="KE162772">
    <property type="protein sequence ID" value="EPQ09513.1"/>
    <property type="molecule type" value="Genomic_DNA"/>
</dbReference>
<feature type="domain" description="Glucagon / GIP / secretin / VIP family" evidence="4">
    <location>
        <begin position="88"/>
        <end position="110"/>
    </location>
</feature>
<evidence type="ECO:0000313" key="6">
    <source>
        <dbReference type="Proteomes" id="UP000052978"/>
    </source>
</evidence>
<evidence type="ECO:0000256" key="1">
    <source>
        <dbReference type="ARBA" id="ARBA00004613"/>
    </source>
</evidence>
<dbReference type="GO" id="GO:0035774">
    <property type="term" value="P:positive regulation of insulin secretion involved in cellular response to glucose stimulus"/>
    <property type="evidence" value="ECO:0007669"/>
    <property type="project" value="TreeGrafter"/>
</dbReference>
<protein>
    <submittedName>
        <fullName evidence="5">Glucagon</fullName>
    </submittedName>
</protein>
<dbReference type="PANTHER" id="PTHR11418:SF0">
    <property type="entry name" value="PRO-GLUCAGON"/>
    <property type="match status" value="1"/>
</dbReference>
<dbReference type="GO" id="GO:0010737">
    <property type="term" value="P:protein kinase A signaling"/>
    <property type="evidence" value="ECO:0007669"/>
    <property type="project" value="TreeGrafter"/>
</dbReference>
<sequence length="111" mass="12463">MGSWVPGSRLAVAQLSDQDHGRSSFAAHQADSLNDLDQINEEKRYAEGTFISDLSILRQALSDQMFVDWLLSHHNSPKATPEPLRRRHAEGSLSDEMNTVLDNLVTQDFIN</sequence>
<evidence type="ECO:0000313" key="5">
    <source>
        <dbReference type="EMBL" id="EPQ09513.1"/>
    </source>
</evidence>
<dbReference type="InterPro" id="IPR015550">
    <property type="entry name" value="Glucagon"/>
</dbReference>
<dbReference type="GO" id="GO:0031769">
    <property type="term" value="F:glucagon receptor binding"/>
    <property type="evidence" value="ECO:0007669"/>
    <property type="project" value="TreeGrafter"/>
</dbReference>
<organism evidence="5 6">
    <name type="scientific">Myotis brandtii</name>
    <name type="common">Brandt's bat</name>
    <dbReference type="NCBI Taxonomy" id="109478"/>
    <lineage>
        <taxon>Eukaryota</taxon>
        <taxon>Metazoa</taxon>
        <taxon>Chordata</taxon>
        <taxon>Craniata</taxon>
        <taxon>Vertebrata</taxon>
        <taxon>Euteleostomi</taxon>
        <taxon>Mammalia</taxon>
        <taxon>Eutheria</taxon>
        <taxon>Laurasiatheria</taxon>
        <taxon>Chiroptera</taxon>
        <taxon>Yangochiroptera</taxon>
        <taxon>Vespertilionidae</taxon>
        <taxon>Myotis</taxon>
    </lineage>
</organism>
<dbReference type="PANTHER" id="PTHR11418">
    <property type="entry name" value="GLUCAGON"/>
    <property type="match status" value="1"/>
</dbReference>
<gene>
    <name evidence="5" type="ORF">D623_10000911</name>
</gene>
<keyword evidence="6" id="KW-1185">Reference proteome</keyword>
<dbReference type="GO" id="GO:0005179">
    <property type="term" value="F:hormone activity"/>
    <property type="evidence" value="ECO:0007669"/>
    <property type="project" value="InterPro"/>
</dbReference>
<evidence type="ECO:0000259" key="4">
    <source>
        <dbReference type="PROSITE" id="PS00260"/>
    </source>
</evidence>
<dbReference type="GO" id="GO:0007188">
    <property type="term" value="P:adenylate cyclase-modulating G protein-coupled receptor signaling pathway"/>
    <property type="evidence" value="ECO:0007669"/>
    <property type="project" value="TreeGrafter"/>
</dbReference>
<dbReference type="Proteomes" id="UP000052978">
    <property type="component" value="Unassembled WGS sequence"/>
</dbReference>